<dbReference type="eggNOG" id="ENOG502S6NX">
    <property type="taxonomic scope" value="Eukaryota"/>
</dbReference>
<feature type="transmembrane region" description="Helical" evidence="2">
    <location>
        <begin position="107"/>
        <end position="126"/>
    </location>
</feature>
<dbReference type="PANTHER" id="PTHR40466">
    <property type="entry name" value="EXPRESSED PROTEIN"/>
    <property type="match status" value="1"/>
</dbReference>
<feature type="compositionally biased region" description="Basic and acidic residues" evidence="1">
    <location>
        <begin position="162"/>
        <end position="175"/>
    </location>
</feature>
<organism evidence="3 4">
    <name type="scientific">Marssonina brunnea f. sp. multigermtubi (strain MB_m1)</name>
    <name type="common">Marssonina leaf spot fungus</name>
    <dbReference type="NCBI Taxonomy" id="1072389"/>
    <lineage>
        <taxon>Eukaryota</taxon>
        <taxon>Fungi</taxon>
        <taxon>Dikarya</taxon>
        <taxon>Ascomycota</taxon>
        <taxon>Pezizomycotina</taxon>
        <taxon>Leotiomycetes</taxon>
        <taxon>Helotiales</taxon>
        <taxon>Drepanopezizaceae</taxon>
        <taxon>Drepanopeziza</taxon>
    </lineage>
</organism>
<evidence type="ECO:0000256" key="1">
    <source>
        <dbReference type="SAM" id="MobiDB-lite"/>
    </source>
</evidence>
<feature type="region of interest" description="Disordered" evidence="1">
    <location>
        <begin position="162"/>
        <end position="181"/>
    </location>
</feature>
<name>K1XLN9_MARBU</name>
<accession>K1XLN9</accession>
<dbReference type="EMBL" id="JH921428">
    <property type="protein sequence ID" value="EKD21478.1"/>
    <property type="molecule type" value="Genomic_DNA"/>
</dbReference>
<dbReference type="AlphaFoldDB" id="K1XLN9"/>
<dbReference type="InterPro" id="IPR039965">
    <property type="entry name" value="C3H7.08c"/>
</dbReference>
<evidence type="ECO:0000313" key="3">
    <source>
        <dbReference type="EMBL" id="EKD21478.1"/>
    </source>
</evidence>
<dbReference type="Proteomes" id="UP000006753">
    <property type="component" value="Unassembled WGS sequence"/>
</dbReference>
<dbReference type="PANTHER" id="PTHR40466:SF1">
    <property type="entry name" value="FUNGAL PROTEIN"/>
    <property type="match status" value="1"/>
</dbReference>
<keyword evidence="4" id="KW-1185">Reference proteome</keyword>
<dbReference type="InParanoid" id="K1XLN9"/>
<dbReference type="HOGENOM" id="CLU_1321140_0_0_1"/>
<evidence type="ECO:0000313" key="4">
    <source>
        <dbReference type="Proteomes" id="UP000006753"/>
    </source>
</evidence>
<dbReference type="OMA" id="PELFITW"/>
<dbReference type="KEGG" id="mbe:MBM_00591"/>
<evidence type="ECO:0000256" key="2">
    <source>
        <dbReference type="SAM" id="Phobius"/>
    </source>
</evidence>
<keyword evidence="2" id="KW-1133">Transmembrane helix</keyword>
<dbReference type="OrthoDB" id="3141857at2759"/>
<keyword evidence="2" id="KW-0472">Membrane</keyword>
<sequence>MEYPKKTPNGQRFDVDVNKNPLRVQLVAPPKPVTPDADSYDQRFSSLPDPADEHLERHSSKPDHHQFINALDTMRPTIMRAAAQAAKAAKGAETDVLKKGAKRDPELFILGGIMTGALGLAGYYFGRKPTSSTSEAKVSIAEGSMPWQQEVTEGDKARGEYKYKYHPGADPKNPPKDAPSALHSVIVPNVNLPKVLHDKYNKWGKDEF</sequence>
<proteinExistence type="predicted"/>
<reference evidence="3 4" key="1">
    <citation type="journal article" date="2012" name="BMC Genomics">
        <title>Sequencing the genome of Marssonina brunnea reveals fungus-poplar co-evolution.</title>
        <authorList>
            <person name="Zhu S."/>
            <person name="Cao Y.-Z."/>
            <person name="Jiang C."/>
            <person name="Tan B.-Y."/>
            <person name="Wang Z."/>
            <person name="Feng S."/>
            <person name="Zhang L."/>
            <person name="Su X.-H."/>
            <person name="Brejova B."/>
            <person name="Vinar T."/>
            <person name="Xu M."/>
            <person name="Wang M.-X."/>
            <person name="Zhang S.-G."/>
            <person name="Huang M.-R."/>
            <person name="Wu R."/>
            <person name="Zhou Y."/>
        </authorList>
    </citation>
    <scope>NUCLEOTIDE SEQUENCE [LARGE SCALE GENOMIC DNA]</scope>
    <source>
        <strain evidence="3 4">MB_m1</strain>
    </source>
</reference>
<feature type="compositionally biased region" description="Basic and acidic residues" evidence="1">
    <location>
        <begin position="51"/>
        <end position="63"/>
    </location>
</feature>
<protein>
    <submittedName>
        <fullName evidence="3">Uncharacterized protein</fullName>
    </submittedName>
</protein>
<keyword evidence="2" id="KW-0812">Transmembrane</keyword>
<gene>
    <name evidence="3" type="ORF">MBM_00591</name>
</gene>
<feature type="region of interest" description="Disordered" evidence="1">
    <location>
        <begin position="1"/>
        <end position="63"/>
    </location>
</feature>